<evidence type="ECO:0000256" key="1">
    <source>
        <dbReference type="SAM" id="MobiDB-lite"/>
    </source>
</evidence>
<dbReference type="Proteomes" id="UP001054837">
    <property type="component" value="Unassembled WGS sequence"/>
</dbReference>
<keyword evidence="3" id="KW-1185">Reference proteome</keyword>
<name>A0AAV4QRA1_9ARAC</name>
<feature type="compositionally biased region" description="Polar residues" evidence="1">
    <location>
        <begin position="46"/>
        <end position="60"/>
    </location>
</feature>
<comment type="caution">
    <text evidence="2">The sequence shown here is derived from an EMBL/GenBank/DDBJ whole genome shotgun (WGS) entry which is preliminary data.</text>
</comment>
<feature type="region of interest" description="Disordered" evidence="1">
    <location>
        <begin position="39"/>
        <end position="68"/>
    </location>
</feature>
<protein>
    <submittedName>
        <fullName evidence="2">Uncharacterized protein</fullName>
    </submittedName>
</protein>
<evidence type="ECO:0000313" key="3">
    <source>
        <dbReference type="Proteomes" id="UP001054837"/>
    </source>
</evidence>
<sequence>MSVLGKKGHGETAYEVPKDSLYFPSPYATTRVPGYVVEEGSECDSLRSSTRTPSDPQGSHTYDVPFPVRRPEYEEQYSQIKRVPLSTLQTSNVYQAPQYCDSEKLVSRWIGRPASEPCTFQLSQDSRGRRVQEEGRWYPSRYRTTSSSYPQEQRYVTHLSYSLHDSHHPAV</sequence>
<dbReference type="AlphaFoldDB" id="A0AAV4QRA1"/>
<dbReference type="EMBL" id="BPLQ01005005">
    <property type="protein sequence ID" value="GIY12208.1"/>
    <property type="molecule type" value="Genomic_DNA"/>
</dbReference>
<accession>A0AAV4QRA1</accession>
<evidence type="ECO:0000313" key="2">
    <source>
        <dbReference type="EMBL" id="GIY12208.1"/>
    </source>
</evidence>
<organism evidence="2 3">
    <name type="scientific">Caerostris darwini</name>
    <dbReference type="NCBI Taxonomy" id="1538125"/>
    <lineage>
        <taxon>Eukaryota</taxon>
        <taxon>Metazoa</taxon>
        <taxon>Ecdysozoa</taxon>
        <taxon>Arthropoda</taxon>
        <taxon>Chelicerata</taxon>
        <taxon>Arachnida</taxon>
        <taxon>Araneae</taxon>
        <taxon>Araneomorphae</taxon>
        <taxon>Entelegynae</taxon>
        <taxon>Araneoidea</taxon>
        <taxon>Araneidae</taxon>
        <taxon>Caerostris</taxon>
    </lineage>
</organism>
<gene>
    <name evidence="2" type="primary">AVEN_8205_1</name>
    <name evidence="2" type="ORF">CDAR_237371</name>
</gene>
<proteinExistence type="predicted"/>
<reference evidence="2 3" key="1">
    <citation type="submission" date="2021-06" db="EMBL/GenBank/DDBJ databases">
        <title>Caerostris darwini draft genome.</title>
        <authorList>
            <person name="Kono N."/>
            <person name="Arakawa K."/>
        </authorList>
    </citation>
    <scope>NUCLEOTIDE SEQUENCE [LARGE SCALE GENOMIC DNA]</scope>
</reference>